<accession>A0A542EGJ6</accession>
<name>A0A542EGJ6_9MICO</name>
<organism evidence="1 2">
    <name type="scientific">Yimella lutea</name>
    <dbReference type="NCBI Taxonomy" id="587872"/>
    <lineage>
        <taxon>Bacteria</taxon>
        <taxon>Bacillati</taxon>
        <taxon>Actinomycetota</taxon>
        <taxon>Actinomycetes</taxon>
        <taxon>Micrococcales</taxon>
        <taxon>Dermacoccaceae</taxon>
        <taxon>Yimella</taxon>
    </lineage>
</organism>
<evidence type="ECO:0000313" key="2">
    <source>
        <dbReference type="Proteomes" id="UP000320806"/>
    </source>
</evidence>
<dbReference type="RefSeq" id="WP_211345164.1">
    <property type="nucleotide sequence ID" value="NZ_BAABCI010000011.1"/>
</dbReference>
<reference evidence="1 2" key="1">
    <citation type="submission" date="2019-06" db="EMBL/GenBank/DDBJ databases">
        <title>Sequencing the genomes of 1000 actinobacteria strains.</title>
        <authorList>
            <person name="Klenk H.-P."/>
        </authorList>
    </citation>
    <scope>NUCLEOTIDE SEQUENCE [LARGE SCALE GENOMIC DNA]</scope>
    <source>
        <strain evidence="1 2">DSM 19828</strain>
    </source>
</reference>
<dbReference type="Proteomes" id="UP000320806">
    <property type="component" value="Unassembled WGS sequence"/>
</dbReference>
<keyword evidence="2" id="KW-1185">Reference proteome</keyword>
<dbReference type="EMBL" id="VFMO01000001">
    <property type="protein sequence ID" value="TQJ14448.1"/>
    <property type="molecule type" value="Genomic_DNA"/>
</dbReference>
<protein>
    <submittedName>
        <fullName evidence="1">Uncharacterized protein</fullName>
    </submittedName>
</protein>
<evidence type="ECO:0000313" key="1">
    <source>
        <dbReference type="EMBL" id="TQJ14448.1"/>
    </source>
</evidence>
<sequence>MTTETRTVLVERSYLVRVTQTYRVTAPVDLIEDDDADFDQFVCDQGELLSDETACIDDDQLETVVRGDAPDKPAYAPGLYRLIRVLQKGDVSTRFAEHTTEGLWMIGGIEGLLSTQFVKEILLFPMIEAV</sequence>
<comment type="caution">
    <text evidence="1">The sequence shown here is derived from an EMBL/GenBank/DDBJ whole genome shotgun (WGS) entry which is preliminary data.</text>
</comment>
<dbReference type="AlphaFoldDB" id="A0A542EGJ6"/>
<gene>
    <name evidence="1" type="ORF">FB459_1909</name>
</gene>
<proteinExistence type="predicted"/>